<dbReference type="STRING" id="641526.ADIWIN_2136"/>
<dbReference type="Gene3D" id="3.30.2070.10">
    <property type="entry name" value="Formate dehydrogenase/DMSO reductase"/>
    <property type="match status" value="1"/>
</dbReference>
<keyword evidence="3" id="KW-1185">Reference proteome</keyword>
<dbReference type="PANTHER" id="PTHR42783">
    <property type="entry name" value="GLUTAMATE SYNTHASE [NADPH] SMALL CHAIN"/>
    <property type="match status" value="1"/>
</dbReference>
<gene>
    <name evidence="2" type="ORF">ADIWIN_2136</name>
</gene>
<reference evidence="2 3" key="1">
    <citation type="journal article" date="2013" name="Genome Announc.">
        <title>Draft Genome Sequence of Winogradskyella psychrotolerans RS-3T, Isolated from the Marine Transect of Kongsfjorden, Ny-Alesund, Svalbard, Arctic Ocean.</title>
        <authorList>
            <person name="Kumar Pinnaka A."/>
            <person name="Ara S."/>
            <person name="Singh A."/>
            <person name="Shivaji S."/>
        </authorList>
    </citation>
    <scope>NUCLEOTIDE SEQUENCE [LARGE SCALE GENOMIC DNA]</scope>
    <source>
        <strain evidence="2 3">RS-3</strain>
    </source>
</reference>
<dbReference type="SUPFAM" id="SSF54862">
    <property type="entry name" value="4Fe-4S ferredoxins"/>
    <property type="match status" value="1"/>
</dbReference>
<dbReference type="AlphaFoldDB" id="S7X9V1"/>
<evidence type="ECO:0000313" key="3">
    <source>
        <dbReference type="Proteomes" id="UP000014962"/>
    </source>
</evidence>
<dbReference type="Gene3D" id="3.30.70.20">
    <property type="match status" value="2"/>
</dbReference>
<dbReference type="PATRIC" id="fig|641526.4.peg.2120"/>
<name>S7X9V1_9FLAO</name>
<dbReference type="Pfam" id="PF12838">
    <property type="entry name" value="Fer4_7"/>
    <property type="match status" value="1"/>
</dbReference>
<sequence>MSSNKKYWKSVEELNENSSIVEALQQNEFVEEIPTDEFLGDKDSLESSSTSRRDFLKYVGFSTAAASLAACEGPVIKSIPYIVQPKEIIPGVANYYATTIADGFDFASVLVKTREGRPIKIENNTDASSNGIANARVNASVLGLYDNLRVKSPMKGESAISWDTFLSETTSKLKGLNGKQIVLLTQSMPSPSTNKLIAAFKTKYGNVDHVAYDAVSESATLDAYQAKYGSRGMANYDFSKAMTIVAVGADFLGDWQGGGFESAYAKKRIPANGKMSRHIQFESNMSLSGANADKRVPLTPSQQKLALAKLYSYVTGVALPGSLPEVLDKAVKDAAKELSQAGSNGVVVSGIQDVNAQTTVLEINEHLRSKAFDPKTTIKTRLGSNKAVTQLVADMKAGKVGAIIMNGVNPMYTLPNASDFTEGLAKTELSVAFSMKQDETSTNCQYIAATPHNLESWGDFEFKSGHYSMMQPTIRPLFDTKQFQEVLMSWTETSGSYRDYLKSVWTESVLNGSSFNKAVQDGVFISGSTGIGSAGSITTTSTELEDEKDRTFLGGVIHDVAVGVGIKEEDEDEYKTTTTSNNGNNVGAASVLTGGTAARALANSAKDGNLELSLYTKVGMGDGQQANNPWLQEFPDPITRTSWDNYITVSQADAKAYGLINENVANGGLNGSYVDVTVNGVTVPKVPVLIQPGQAKGSVGMAFGFGRTSKALKDEMKTGVNAYPLYQGFNSVQEVTISKVGGEHEFACVQLHNTLMGRGDIIKETTLEIFNTKDKKHWNAIPQVSLNHIETPVTSPDVDLWDEFDRSIGHHFNLSIDLNACTGCGSCVIACHAENNVPVVGKSEMRRSRDMHWLRIDRYYSSEDTFKDDLDKKNNISGLSSSLSEFGELENPADSPQVVFQPVMCQHCNHAPCETVCPVAATAHGRQGQNHMAYNRCVGTRYCANNCPYKVRRFNWFLYNKNDEFDYYMNDDLGRMVLNPDVVVRSRGVMEKCSMCIQKTQKTILDAKRDGRLVNDGEFQTACSAACGNGAMMFGDINDKESKITALKEDDRMYHLLEYVGTKPNVIYQTKVRNTSKA</sequence>
<feature type="domain" description="4Fe-4S ferredoxin-type" evidence="1">
    <location>
        <begin position="812"/>
        <end position="842"/>
    </location>
</feature>
<dbReference type="NCBIfam" id="TIGR04519">
    <property type="entry name" value="MoCo_extend_TAT"/>
    <property type="match status" value="1"/>
</dbReference>
<evidence type="ECO:0000313" key="2">
    <source>
        <dbReference type="EMBL" id="EPR72813.1"/>
    </source>
</evidence>
<dbReference type="Proteomes" id="UP000014962">
    <property type="component" value="Unassembled WGS sequence"/>
</dbReference>
<dbReference type="EMBL" id="ATMR01000098">
    <property type="protein sequence ID" value="EPR72813.1"/>
    <property type="molecule type" value="Genomic_DNA"/>
</dbReference>
<dbReference type="RefSeq" id="WP_020894677.1">
    <property type="nucleotide sequence ID" value="NZ_ATMR01000098.1"/>
</dbReference>
<dbReference type="EC" id="1.2.7.-" evidence="2"/>
<dbReference type="CDD" id="cd10551">
    <property type="entry name" value="PsrB"/>
    <property type="match status" value="1"/>
</dbReference>
<feature type="domain" description="4Fe-4S ferredoxin-type" evidence="1">
    <location>
        <begin position="896"/>
        <end position="927"/>
    </location>
</feature>
<dbReference type="PROSITE" id="PS51379">
    <property type="entry name" value="4FE4S_FER_2"/>
    <property type="match status" value="3"/>
</dbReference>
<keyword evidence="2" id="KW-0560">Oxidoreductase</keyword>
<evidence type="ECO:0000259" key="1">
    <source>
        <dbReference type="PROSITE" id="PS51379"/>
    </source>
</evidence>
<dbReference type="InterPro" id="IPR030948">
    <property type="entry name" value="TAT_var_transloc_signal_dom"/>
</dbReference>
<feature type="domain" description="4Fe-4S ferredoxin-type" evidence="1">
    <location>
        <begin position="928"/>
        <end position="957"/>
    </location>
</feature>
<dbReference type="GO" id="GO:0016491">
    <property type="term" value="F:oxidoreductase activity"/>
    <property type="evidence" value="ECO:0007669"/>
    <property type="project" value="UniProtKB-KW"/>
</dbReference>
<protein>
    <submittedName>
        <fullName evidence="2">Molybdopterin oxidoreductase</fullName>
        <ecNumber evidence="2">1.2.7.-</ecNumber>
    </submittedName>
</protein>
<proteinExistence type="predicted"/>
<dbReference type="Gene3D" id="3.40.50.740">
    <property type="match status" value="1"/>
</dbReference>
<dbReference type="InterPro" id="IPR017896">
    <property type="entry name" value="4Fe4S_Fe-S-bd"/>
</dbReference>
<accession>S7X9V1</accession>
<comment type="caution">
    <text evidence="2">The sequence shown here is derived from an EMBL/GenBank/DDBJ whole genome shotgun (WGS) entry which is preliminary data.</text>
</comment>
<dbReference type="OrthoDB" id="9779457at2"/>
<dbReference type="eggNOG" id="COG0243">
    <property type="taxonomic scope" value="Bacteria"/>
</dbReference>
<dbReference type="eggNOG" id="COG0437">
    <property type="taxonomic scope" value="Bacteria"/>
</dbReference>
<organism evidence="2 3">
    <name type="scientific">Winogradskyella psychrotolerans RS-3</name>
    <dbReference type="NCBI Taxonomy" id="641526"/>
    <lineage>
        <taxon>Bacteria</taxon>
        <taxon>Pseudomonadati</taxon>
        <taxon>Bacteroidota</taxon>
        <taxon>Flavobacteriia</taxon>
        <taxon>Flavobacteriales</taxon>
        <taxon>Flavobacteriaceae</taxon>
        <taxon>Winogradskyella</taxon>
    </lineage>
</organism>
<dbReference type="PANTHER" id="PTHR42783:SF3">
    <property type="entry name" value="GLUTAMATE SYNTHASE [NADPH] SMALL CHAIN-RELATED"/>
    <property type="match status" value="1"/>
</dbReference>
<dbReference type="SUPFAM" id="SSF53706">
    <property type="entry name" value="Formate dehydrogenase/DMSO reductase, domains 1-3"/>
    <property type="match status" value="1"/>
</dbReference>